<keyword evidence="2" id="KW-1185">Reference proteome</keyword>
<proteinExistence type="predicted"/>
<gene>
    <name evidence="1" type="ORF">RRG08_002884</name>
</gene>
<sequence>MRFWVYLDLKTKRCQPNGETLMSLVQRKFDMQTRGSQGHAHDLFLHEWCDSALACTYRHHNQTTVLQEAVQDKRWPSIRKETTFPAGVNIVSPRQCASPYGLGMTDDLAGSTMWELLEHPRYSPDLLPRIFTYSLK</sequence>
<name>A0AAE1AD72_9GAST</name>
<dbReference type="AlphaFoldDB" id="A0AAE1AD72"/>
<comment type="caution">
    <text evidence="1">The sequence shown here is derived from an EMBL/GenBank/DDBJ whole genome shotgun (WGS) entry which is preliminary data.</text>
</comment>
<evidence type="ECO:0000313" key="1">
    <source>
        <dbReference type="EMBL" id="KAK3785664.1"/>
    </source>
</evidence>
<reference evidence="1" key="1">
    <citation type="journal article" date="2023" name="G3 (Bethesda)">
        <title>A reference genome for the long-term kleptoplast-retaining sea slug Elysia crispata morphotype clarki.</title>
        <authorList>
            <person name="Eastman K.E."/>
            <person name="Pendleton A.L."/>
            <person name="Shaikh M.A."/>
            <person name="Suttiyut T."/>
            <person name="Ogas R."/>
            <person name="Tomko P."/>
            <person name="Gavelis G."/>
            <person name="Widhalm J.R."/>
            <person name="Wisecaver J.H."/>
        </authorList>
    </citation>
    <scope>NUCLEOTIDE SEQUENCE</scope>
    <source>
        <strain evidence="1">ECLA1</strain>
    </source>
</reference>
<dbReference type="Proteomes" id="UP001283361">
    <property type="component" value="Unassembled WGS sequence"/>
</dbReference>
<organism evidence="1 2">
    <name type="scientific">Elysia crispata</name>
    <name type="common">lettuce slug</name>
    <dbReference type="NCBI Taxonomy" id="231223"/>
    <lineage>
        <taxon>Eukaryota</taxon>
        <taxon>Metazoa</taxon>
        <taxon>Spiralia</taxon>
        <taxon>Lophotrochozoa</taxon>
        <taxon>Mollusca</taxon>
        <taxon>Gastropoda</taxon>
        <taxon>Heterobranchia</taxon>
        <taxon>Euthyneura</taxon>
        <taxon>Panpulmonata</taxon>
        <taxon>Sacoglossa</taxon>
        <taxon>Placobranchoidea</taxon>
        <taxon>Plakobranchidae</taxon>
        <taxon>Elysia</taxon>
    </lineage>
</organism>
<accession>A0AAE1AD72</accession>
<dbReference type="EMBL" id="JAWDGP010002091">
    <property type="protein sequence ID" value="KAK3785664.1"/>
    <property type="molecule type" value="Genomic_DNA"/>
</dbReference>
<protein>
    <submittedName>
        <fullName evidence="1">Uncharacterized protein</fullName>
    </submittedName>
</protein>
<evidence type="ECO:0000313" key="2">
    <source>
        <dbReference type="Proteomes" id="UP001283361"/>
    </source>
</evidence>